<dbReference type="RefSeq" id="WP_093717660.1">
    <property type="nucleotide sequence ID" value="NZ_FONG01000034.1"/>
</dbReference>
<dbReference type="AlphaFoldDB" id="A0A1I2M9W1"/>
<evidence type="ECO:0000313" key="6">
    <source>
        <dbReference type="Proteomes" id="UP000199323"/>
    </source>
</evidence>
<proteinExistence type="inferred from homology"/>
<organism evidence="5 6">
    <name type="scientific">Actinacidiphila alni</name>
    <dbReference type="NCBI Taxonomy" id="380248"/>
    <lineage>
        <taxon>Bacteria</taxon>
        <taxon>Bacillati</taxon>
        <taxon>Actinomycetota</taxon>
        <taxon>Actinomycetes</taxon>
        <taxon>Kitasatosporales</taxon>
        <taxon>Streptomycetaceae</taxon>
        <taxon>Actinacidiphila</taxon>
    </lineage>
</organism>
<dbReference type="GO" id="GO:0016787">
    <property type="term" value="F:hydrolase activity"/>
    <property type="evidence" value="ECO:0007669"/>
    <property type="project" value="UniProtKB-KW"/>
</dbReference>
<dbReference type="STRING" id="380248.SAMN05216251_13418"/>
<evidence type="ECO:0000256" key="1">
    <source>
        <dbReference type="ARBA" id="ARBA00010830"/>
    </source>
</evidence>
<dbReference type="Gene3D" id="1.10.530.10">
    <property type="match status" value="1"/>
</dbReference>
<feature type="signal peptide" evidence="3">
    <location>
        <begin position="1"/>
        <end position="49"/>
    </location>
</feature>
<dbReference type="InterPro" id="IPR018392">
    <property type="entry name" value="LysM"/>
</dbReference>
<evidence type="ECO:0000259" key="4">
    <source>
        <dbReference type="PROSITE" id="PS51782"/>
    </source>
</evidence>
<dbReference type="SUPFAM" id="SSF54106">
    <property type="entry name" value="LysM domain"/>
    <property type="match status" value="1"/>
</dbReference>
<name>A0A1I2M9W1_9ACTN</name>
<protein>
    <submittedName>
        <fullName evidence="5">LysM domain-containing protein</fullName>
    </submittedName>
</protein>
<dbReference type="SUPFAM" id="SSF53955">
    <property type="entry name" value="Lysozyme-like"/>
    <property type="match status" value="1"/>
</dbReference>
<dbReference type="InterPro" id="IPR036779">
    <property type="entry name" value="LysM_dom_sf"/>
</dbReference>
<dbReference type="Proteomes" id="UP000199323">
    <property type="component" value="Unassembled WGS sequence"/>
</dbReference>
<sequence>MSDQSSYRHIVSTRASVRVAVAVARAAATLAALGAAVLLPAAVAPTASATDGGTAAGPLAAAPLAAAPPAVPRAVRVPQSARVPRTAPVRQAWPAEGVQPQRPLQPVREPVQEAVAFQAARAAAGSPTVWDRIAMCESSGNWHINTGNGYYGGLQFWQPTWEQFGGLAYARRADLAEPAEQIAVAEEVLKVQGWDAWPVCAKRQGLTGRNHIVHTVRSGETLSGIARSYATPGGWQQLYRLNKAVIGPDPDRLIPGTVLTVN</sequence>
<dbReference type="EMBL" id="FONG01000034">
    <property type="protein sequence ID" value="SFF88243.1"/>
    <property type="molecule type" value="Genomic_DNA"/>
</dbReference>
<dbReference type="Pfam" id="PF06737">
    <property type="entry name" value="Transglycosylas"/>
    <property type="match status" value="1"/>
</dbReference>
<dbReference type="Pfam" id="PF01476">
    <property type="entry name" value="LysM"/>
    <property type="match status" value="1"/>
</dbReference>
<dbReference type="CDD" id="cd00118">
    <property type="entry name" value="LysM"/>
    <property type="match status" value="1"/>
</dbReference>
<feature type="chain" id="PRO_5011704524" evidence="3">
    <location>
        <begin position="50"/>
        <end position="262"/>
    </location>
</feature>
<keyword evidence="3" id="KW-0732">Signal</keyword>
<evidence type="ECO:0000256" key="3">
    <source>
        <dbReference type="SAM" id="SignalP"/>
    </source>
</evidence>
<gene>
    <name evidence="5" type="ORF">SAMN05216251_13418</name>
</gene>
<dbReference type="SMR" id="A0A1I2M9W1"/>
<dbReference type="PROSITE" id="PS51782">
    <property type="entry name" value="LYSM"/>
    <property type="match status" value="1"/>
</dbReference>
<reference evidence="5 6" key="1">
    <citation type="submission" date="2016-10" db="EMBL/GenBank/DDBJ databases">
        <authorList>
            <person name="de Groot N.N."/>
        </authorList>
    </citation>
    <scope>NUCLEOTIDE SEQUENCE [LARGE SCALE GENOMIC DNA]</scope>
    <source>
        <strain evidence="5 6">CGMCC 4.3510</strain>
    </source>
</reference>
<comment type="similarity">
    <text evidence="1">Belongs to the transglycosylase family. Rpf subfamily.</text>
</comment>
<dbReference type="InterPro" id="IPR023346">
    <property type="entry name" value="Lysozyme-like_dom_sf"/>
</dbReference>
<keyword evidence="6" id="KW-1185">Reference proteome</keyword>
<dbReference type="CDD" id="cd13925">
    <property type="entry name" value="RPF"/>
    <property type="match status" value="1"/>
</dbReference>
<evidence type="ECO:0000256" key="2">
    <source>
        <dbReference type="ARBA" id="ARBA00022801"/>
    </source>
</evidence>
<dbReference type="OrthoDB" id="1404170at2"/>
<dbReference type="Gene3D" id="3.10.350.10">
    <property type="entry name" value="LysM domain"/>
    <property type="match status" value="1"/>
</dbReference>
<keyword evidence="2" id="KW-0378">Hydrolase</keyword>
<feature type="domain" description="LysM" evidence="4">
    <location>
        <begin position="212"/>
        <end position="261"/>
    </location>
</feature>
<evidence type="ECO:0000313" key="5">
    <source>
        <dbReference type="EMBL" id="SFF88243.1"/>
    </source>
</evidence>
<dbReference type="SMART" id="SM00257">
    <property type="entry name" value="LysM"/>
    <property type="match status" value="1"/>
</dbReference>
<dbReference type="InterPro" id="IPR010618">
    <property type="entry name" value="RPF"/>
</dbReference>
<accession>A0A1I2M9W1</accession>